<reference evidence="2 3" key="1">
    <citation type="journal article" date="2003" name="Proc. Natl. Acad. Sci. U.S.A.">
        <title>Complete genome sequence of the marine planctomycete Pirellula sp. strain 1.</title>
        <authorList>
            <person name="Gloeckner F.O."/>
            <person name="Kube M."/>
            <person name="Bauer M."/>
            <person name="Teeling H."/>
            <person name="Lombardot T."/>
            <person name="Ludwig W."/>
            <person name="Gade D."/>
            <person name="Beck A."/>
            <person name="Borzym K."/>
            <person name="Heitmann K."/>
            <person name="Rabus R."/>
            <person name="Schlesner H."/>
            <person name="Amann R."/>
            <person name="Reinhardt R."/>
        </authorList>
    </citation>
    <scope>NUCLEOTIDE SEQUENCE [LARGE SCALE GENOMIC DNA]</scope>
    <source>
        <strain evidence="3">DSM 10527 / NCIMB 13988 / SH1</strain>
    </source>
</reference>
<dbReference type="Proteomes" id="UP000001025">
    <property type="component" value="Chromosome"/>
</dbReference>
<gene>
    <name evidence="2" type="ordered locus">RB2574</name>
</gene>
<protein>
    <submittedName>
        <fullName evidence="2">Uncharacterized protein</fullName>
    </submittedName>
</protein>
<dbReference type="HOGENOM" id="CLU_1115083_0_0_0"/>
<evidence type="ECO:0000313" key="3">
    <source>
        <dbReference type="Proteomes" id="UP000001025"/>
    </source>
</evidence>
<dbReference type="EMBL" id="BX294137">
    <property type="protein sequence ID" value="CAD72719.1"/>
    <property type="molecule type" value="Genomic_DNA"/>
</dbReference>
<dbReference type="KEGG" id="rba:RB2574"/>
<evidence type="ECO:0000313" key="2">
    <source>
        <dbReference type="EMBL" id="CAD72719.1"/>
    </source>
</evidence>
<feature type="region of interest" description="Disordered" evidence="1">
    <location>
        <begin position="1"/>
        <end position="20"/>
    </location>
</feature>
<dbReference type="AlphaFoldDB" id="Q7UVK5"/>
<keyword evidence="3" id="KW-1185">Reference proteome</keyword>
<dbReference type="OrthoDB" id="262107at2"/>
<evidence type="ECO:0000256" key="1">
    <source>
        <dbReference type="SAM" id="MobiDB-lite"/>
    </source>
</evidence>
<name>Q7UVK5_RHOBA</name>
<proteinExistence type="predicted"/>
<dbReference type="InParanoid" id="Q7UVK5"/>
<dbReference type="PATRIC" id="fig|243090.15.peg.1183"/>
<organism evidence="2 3">
    <name type="scientific">Rhodopirellula baltica (strain DSM 10527 / NCIMB 13988 / SH1)</name>
    <dbReference type="NCBI Taxonomy" id="243090"/>
    <lineage>
        <taxon>Bacteria</taxon>
        <taxon>Pseudomonadati</taxon>
        <taxon>Planctomycetota</taxon>
        <taxon>Planctomycetia</taxon>
        <taxon>Pirellulales</taxon>
        <taxon>Pirellulaceae</taxon>
        <taxon>Rhodopirellula</taxon>
    </lineage>
</organism>
<accession>Q7UVK5</accession>
<sequence length="249" mass="26539">MKWHGLPACDSNPNSTTEFCRTRRPTKTMNSPATQTATPTNVDIASIVEQVLRRLRDQTNTNGSTSKPATHAPSAHVLSDKVISVDVIRGIPSGVTQVQLSGGIVTPAARDEMRARGISLAGAESTSAAAIKPASNSGKRFIQLHTDTSSKSIRDALARQLALRGVDHCPRAHRSVIVTKHPATALLGRIQSGARAVLITRLEDIPRFASEIDADTFVLDMQRFNLVALVNAATSIAQLSTSSTSQEAT</sequence>
<dbReference type="EnsemblBacteria" id="CAD72719">
    <property type="protein sequence ID" value="CAD72719"/>
    <property type="gene ID" value="RB2574"/>
</dbReference>
<dbReference type="STRING" id="243090.RB2574"/>